<sequence>MTVCPPSLTAGLGLKPEHYRPALDVRADGLWFEIHPENYMVDGGPRLAWLDAIRSEHPLSFHGVGLSLGGPGPLDRDHLARWKALVRRFEPALVSEHLAWSVHSGQYFNDLLPVPMTRDALDRFCDHVDQMQEALGRQVLVENPSRYLAMRDEIPEACFLAETVQRTGCGLLVDINNIHVSAHNLGFDALDYLDAIPGEAVGEFHLAGHEADTELGDALLIDTHGAPVVQPVWDLYAKAVERIGPRPTLIERDNNIPPFASLLAERDLARTVLDTATRPEAIHAD</sequence>
<evidence type="ECO:0000313" key="3">
    <source>
        <dbReference type="Proteomes" id="UP000001964"/>
    </source>
</evidence>
<protein>
    <recommendedName>
        <fullName evidence="1">UPF0276 protein Mmar10_2032</fullName>
    </recommendedName>
</protein>
<dbReference type="NCBIfam" id="NF003818">
    <property type="entry name" value="PRK05409.1"/>
    <property type="match status" value="1"/>
</dbReference>
<dbReference type="PANTHER" id="PTHR42194:SF1">
    <property type="entry name" value="UPF0276 PROTEIN HI_1600"/>
    <property type="match status" value="1"/>
</dbReference>
<name>Q0AN13_MARMM</name>
<accession>Q0AN13</accession>
<dbReference type="Pfam" id="PF05114">
    <property type="entry name" value="MbnB_TglH_ChrH"/>
    <property type="match status" value="1"/>
</dbReference>
<dbReference type="STRING" id="394221.Mmar10_2032"/>
<dbReference type="PANTHER" id="PTHR42194">
    <property type="entry name" value="UPF0276 PROTEIN HI_1600"/>
    <property type="match status" value="1"/>
</dbReference>
<dbReference type="EMBL" id="CP000449">
    <property type="protein sequence ID" value="ABI66324.1"/>
    <property type="molecule type" value="Genomic_DNA"/>
</dbReference>
<organism evidence="2 3">
    <name type="scientific">Maricaulis maris (strain MCS10)</name>
    <name type="common">Caulobacter maris</name>
    <dbReference type="NCBI Taxonomy" id="394221"/>
    <lineage>
        <taxon>Bacteria</taxon>
        <taxon>Pseudomonadati</taxon>
        <taxon>Pseudomonadota</taxon>
        <taxon>Alphaproteobacteria</taxon>
        <taxon>Maricaulales</taxon>
        <taxon>Maricaulaceae</taxon>
        <taxon>Maricaulis</taxon>
    </lineage>
</organism>
<dbReference type="InterPro" id="IPR007801">
    <property type="entry name" value="MbnB/TglH/ChrH"/>
</dbReference>
<dbReference type="HOGENOM" id="CLU_064263_0_0_5"/>
<dbReference type="RefSeq" id="WP_011643969.1">
    <property type="nucleotide sequence ID" value="NC_008347.1"/>
</dbReference>
<dbReference type="InterPro" id="IPR036237">
    <property type="entry name" value="Xyl_isomerase-like_sf"/>
</dbReference>
<dbReference type="AlphaFoldDB" id="Q0AN13"/>
<dbReference type="HAMAP" id="MF_00697">
    <property type="entry name" value="UPF0276"/>
    <property type="match status" value="1"/>
</dbReference>
<dbReference type="OrthoDB" id="9763101at2"/>
<dbReference type="Proteomes" id="UP000001964">
    <property type="component" value="Chromosome"/>
</dbReference>
<evidence type="ECO:0000256" key="1">
    <source>
        <dbReference type="HAMAP-Rule" id="MF_00697"/>
    </source>
</evidence>
<dbReference type="Gene3D" id="3.20.20.150">
    <property type="entry name" value="Divalent-metal-dependent TIM barrel enzymes"/>
    <property type="match status" value="1"/>
</dbReference>
<dbReference type="eggNOG" id="COG3220">
    <property type="taxonomic scope" value="Bacteria"/>
</dbReference>
<dbReference type="KEGG" id="mmr:Mmar10_2032"/>
<keyword evidence="3" id="KW-1185">Reference proteome</keyword>
<dbReference type="SUPFAM" id="SSF51658">
    <property type="entry name" value="Xylose isomerase-like"/>
    <property type="match status" value="1"/>
</dbReference>
<comment type="similarity">
    <text evidence="1">Belongs to the UPF0276 family.</text>
</comment>
<proteinExistence type="inferred from homology"/>
<evidence type="ECO:0000313" key="2">
    <source>
        <dbReference type="EMBL" id="ABI66324.1"/>
    </source>
</evidence>
<gene>
    <name evidence="2" type="ordered locus">Mmar10_2032</name>
</gene>
<reference evidence="2 3" key="1">
    <citation type="submission" date="2006-08" db="EMBL/GenBank/DDBJ databases">
        <title>Complete sequence of Maricaulis maris MCS10.</title>
        <authorList>
            <consortium name="US DOE Joint Genome Institute"/>
            <person name="Copeland A."/>
            <person name="Lucas S."/>
            <person name="Lapidus A."/>
            <person name="Barry K."/>
            <person name="Detter J.C."/>
            <person name="Glavina del Rio T."/>
            <person name="Hammon N."/>
            <person name="Israni S."/>
            <person name="Dalin E."/>
            <person name="Tice H."/>
            <person name="Pitluck S."/>
            <person name="Saunders E."/>
            <person name="Brettin T."/>
            <person name="Bruce D."/>
            <person name="Han C."/>
            <person name="Tapia R."/>
            <person name="Gilna P."/>
            <person name="Schmutz J."/>
            <person name="Larimer F."/>
            <person name="Land M."/>
            <person name="Hauser L."/>
            <person name="Kyrpides N."/>
            <person name="Mikhailova N."/>
            <person name="Viollier P."/>
            <person name="Stephens C."/>
            <person name="Richardson P."/>
        </authorList>
    </citation>
    <scope>NUCLEOTIDE SEQUENCE [LARGE SCALE GENOMIC DNA]</scope>
    <source>
        <strain evidence="2 3">MCS10</strain>
    </source>
</reference>